<reference evidence="1 2" key="1">
    <citation type="journal article" date="2021" name="Appl. Environ. Microbiol.">
        <title>Genetic linkage and physical mapping for an oyster mushroom Pleurotus cornucopiae and QTL analysis for the trait cap color.</title>
        <authorList>
            <person name="Zhang Y."/>
            <person name="Gao W."/>
            <person name="Sonnenberg A."/>
            <person name="Chen Q."/>
            <person name="Zhang J."/>
            <person name="Huang C."/>
        </authorList>
    </citation>
    <scope>NUCLEOTIDE SEQUENCE [LARGE SCALE GENOMIC DNA]</scope>
    <source>
        <strain evidence="1">CCMSSC00406</strain>
    </source>
</reference>
<comment type="caution">
    <text evidence="1">The sequence shown here is derived from an EMBL/GenBank/DDBJ whole genome shotgun (WGS) entry which is preliminary data.</text>
</comment>
<name>A0ACB7J949_PLECO</name>
<evidence type="ECO:0000313" key="1">
    <source>
        <dbReference type="EMBL" id="KAG9226530.1"/>
    </source>
</evidence>
<evidence type="ECO:0000313" key="2">
    <source>
        <dbReference type="Proteomes" id="UP000824881"/>
    </source>
</evidence>
<protein>
    <submittedName>
        <fullName evidence="1">Uncharacterized protein</fullName>
    </submittedName>
</protein>
<sequence>MSIETPESPSRSLVVRIPRPSSTSSTDSPLASSPSTSILTFPNASTSSSSSSAGTPPTATLSVKFAPLPDLSKRKKKYHHPLGVSARSDIMRRRRAAAEGNDYSYRDMANNSTDQQQQQQQQPSAPAWSEEDAKVEERYRGRHRSSRRRNVMGDEEDELLEDPLITLGRMVKGASKSLWRKVANKRGDAVGGSEGDSEGGKVTADGEDIPAGTVDDPLPAAPELNEATTIEAQRPRKQSSASAKGLRDRKQSSGSVVDIRLPPHPVSRKASLDSSM</sequence>
<accession>A0ACB7J949</accession>
<dbReference type="EMBL" id="WQMT02000002">
    <property type="protein sequence ID" value="KAG9226530.1"/>
    <property type="molecule type" value="Genomic_DNA"/>
</dbReference>
<keyword evidence="2" id="KW-1185">Reference proteome</keyword>
<gene>
    <name evidence="1" type="ORF">CCMSSC00406_0005803</name>
</gene>
<organism evidence="1 2">
    <name type="scientific">Pleurotus cornucopiae</name>
    <name type="common">Cornucopia mushroom</name>
    <dbReference type="NCBI Taxonomy" id="5321"/>
    <lineage>
        <taxon>Eukaryota</taxon>
        <taxon>Fungi</taxon>
        <taxon>Dikarya</taxon>
        <taxon>Basidiomycota</taxon>
        <taxon>Agaricomycotina</taxon>
        <taxon>Agaricomycetes</taxon>
        <taxon>Agaricomycetidae</taxon>
        <taxon>Agaricales</taxon>
        <taxon>Pleurotineae</taxon>
        <taxon>Pleurotaceae</taxon>
        <taxon>Pleurotus</taxon>
    </lineage>
</organism>
<dbReference type="Proteomes" id="UP000824881">
    <property type="component" value="Unassembled WGS sequence"/>
</dbReference>
<proteinExistence type="predicted"/>